<dbReference type="InterPro" id="IPR000394">
    <property type="entry name" value="RNA_pol_sigma_54"/>
</dbReference>
<dbReference type="Gene3D" id="1.10.10.1330">
    <property type="entry name" value="RNA polymerase sigma-54 factor, core-binding domain"/>
    <property type="match status" value="1"/>
</dbReference>
<dbReference type="Pfam" id="PF04963">
    <property type="entry name" value="Sigma54_CBD"/>
    <property type="match status" value="1"/>
</dbReference>
<dbReference type="PIRSF" id="PIRSF000774">
    <property type="entry name" value="RpoN"/>
    <property type="match status" value="1"/>
</dbReference>
<dbReference type="OrthoDB" id="9814402at2"/>
<dbReference type="GO" id="GO:0006352">
    <property type="term" value="P:DNA-templated transcription initiation"/>
    <property type="evidence" value="ECO:0007669"/>
    <property type="project" value="InterPro"/>
</dbReference>
<dbReference type="PRINTS" id="PR00045">
    <property type="entry name" value="SIGMA54FCT"/>
</dbReference>
<reference evidence="12" key="1">
    <citation type="submission" date="2018-12" db="EMBL/GenBank/DDBJ databases">
        <title>Tengunoibacter tsumagoiensis gen. nov., sp. nov., Dictyobacter kobayashii sp. nov., D. alpinus sp. nov., and D. joshuensis sp. nov. and description of Dictyobacteraceae fam. nov. within the order Ktedonobacterales isolated from Tengu-no-mugimeshi.</title>
        <authorList>
            <person name="Wang C.M."/>
            <person name="Zheng Y."/>
            <person name="Sakai Y."/>
            <person name="Toyoda A."/>
            <person name="Minakuchi Y."/>
            <person name="Abe K."/>
            <person name="Yokota A."/>
            <person name="Yabe S."/>
        </authorList>
    </citation>
    <scope>NUCLEOTIDE SEQUENCE [LARGE SCALE GENOMIC DNA]</scope>
    <source>
        <strain evidence="12">Uno16</strain>
    </source>
</reference>
<gene>
    <name evidence="11" type="primary">rpoN</name>
    <name evidence="11" type="ORF">KDA_35000</name>
</gene>
<keyword evidence="3" id="KW-0808">Transferase</keyword>
<evidence type="ECO:0000256" key="6">
    <source>
        <dbReference type="ARBA" id="ARBA00023082"/>
    </source>
</evidence>
<dbReference type="InterPro" id="IPR007634">
    <property type="entry name" value="RNA_pol_sigma_54_DNA-bd"/>
</dbReference>
<evidence type="ECO:0000313" key="12">
    <source>
        <dbReference type="Proteomes" id="UP000287171"/>
    </source>
</evidence>
<dbReference type="Proteomes" id="UP000287171">
    <property type="component" value="Unassembled WGS sequence"/>
</dbReference>
<dbReference type="PANTHER" id="PTHR32248">
    <property type="entry name" value="RNA POLYMERASE SIGMA-54 FACTOR"/>
    <property type="match status" value="1"/>
</dbReference>
<dbReference type="AlphaFoldDB" id="A0A402B9K6"/>
<keyword evidence="2" id="KW-0240">DNA-directed RNA polymerase</keyword>
<evidence type="ECO:0000256" key="4">
    <source>
        <dbReference type="ARBA" id="ARBA00022695"/>
    </source>
</evidence>
<dbReference type="NCBIfam" id="TIGR02395">
    <property type="entry name" value="rpoN_sigma"/>
    <property type="match status" value="1"/>
</dbReference>
<comment type="similarity">
    <text evidence="1">Belongs to the sigma-54 factor family.</text>
</comment>
<evidence type="ECO:0000259" key="10">
    <source>
        <dbReference type="Pfam" id="PF04963"/>
    </source>
</evidence>
<dbReference type="EMBL" id="BIFT01000001">
    <property type="protein sequence ID" value="GCE28016.1"/>
    <property type="molecule type" value="Genomic_DNA"/>
</dbReference>
<evidence type="ECO:0000256" key="5">
    <source>
        <dbReference type="ARBA" id="ARBA00023015"/>
    </source>
</evidence>
<accession>A0A402B9K6</accession>
<dbReference type="GO" id="GO:0016779">
    <property type="term" value="F:nucleotidyltransferase activity"/>
    <property type="evidence" value="ECO:0007669"/>
    <property type="project" value="UniProtKB-KW"/>
</dbReference>
<keyword evidence="5" id="KW-0805">Transcription regulation</keyword>
<dbReference type="PANTHER" id="PTHR32248:SF4">
    <property type="entry name" value="RNA POLYMERASE SIGMA-54 FACTOR"/>
    <property type="match status" value="1"/>
</dbReference>
<keyword evidence="12" id="KW-1185">Reference proteome</keyword>
<comment type="caution">
    <text evidence="11">The sequence shown here is derived from an EMBL/GenBank/DDBJ whole genome shotgun (WGS) entry which is preliminary data.</text>
</comment>
<dbReference type="GO" id="GO:0000428">
    <property type="term" value="C:DNA-directed RNA polymerase complex"/>
    <property type="evidence" value="ECO:0007669"/>
    <property type="project" value="UniProtKB-KW"/>
</dbReference>
<dbReference type="Pfam" id="PF04552">
    <property type="entry name" value="Sigma54_DBD"/>
    <property type="match status" value="1"/>
</dbReference>
<evidence type="ECO:0000313" key="11">
    <source>
        <dbReference type="EMBL" id="GCE28016.1"/>
    </source>
</evidence>
<organism evidence="11 12">
    <name type="scientific">Dictyobacter alpinus</name>
    <dbReference type="NCBI Taxonomy" id="2014873"/>
    <lineage>
        <taxon>Bacteria</taxon>
        <taxon>Bacillati</taxon>
        <taxon>Chloroflexota</taxon>
        <taxon>Ktedonobacteria</taxon>
        <taxon>Ktedonobacterales</taxon>
        <taxon>Dictyobacteraceae</taxon>
        <taxon>Dictyobacter</taxon>
    </lineage>
</organism>
<dbReference type="PROSITE" id="PS50044">
    <property type="entry name" value="SIGMA54_3"/>
    <property type="match status" value="1"/>
</dbReference>
<name>A0A402B9K6_9CHLR</name>
<dbReference type="Gene3D" id="1.10.10.60">
    <property type="entry name" value="Homeodomain-like"/>
    <property type="match status" value="1"/>
</dbReference>
<keyword evidence="4" id="KW-0548">Nucleotidyltransferase</keyword>
<proteinExistence type="inferred from homology"/>
<keyword evidence="7" id="KW-0238">DNA-binding</keyword>
<dbReference type="InterPro" id="IPR007046">
    <property type="entry name" value="RNA_pol_sigma_54_core-bd"/>
</dbReference>
<dbReference type="GO" id="GO:0003677">
    <property type="term" value="F:DNA binding"/>
    <property type="evidence" value="ECO:0007669"/>
    <property type="project" value="UniProtKB-KW"/>
</dbReference>
<sequence length="484" mass="55332">MRLEQTPRTEQAVRISARLVTSSTILHLSADELERTINQEQTENPALEVTEQHLCLFCSTPLYGPTCTVCGPIAPNTPQLSFTPETPRNAISSECQWEQQSLCYDSDNYGFNEVDADDAYDAIAHIPTEETLAEHLLTQLETLVPPEDASIAEQLVGNLNERGYLEISLPEIAEHLEVPLERVIYVLSQLQTLEPLGIGARNPRECLLLQLTALSEQSQPHPLAYAIIDRYLDLLARNHFAEIARQLKVPEHEVREASKYIRSKLHPSPSHLYRSELNESPLGSSTSYIHPDVIIRPGESGFEVELMEEKRYNFRIETQYNGSPDQGYCESNNDVQKYMYQHRDRAKFFVECIHRRWRTLKRVAEIVVGQQKDFLEKGIRYLYPLTRAEVASMLHLDEGTVSRATANKYALLPNGRLIPIADFFDSSLRVKDVLRELLQTESPDHRFSDEELARMLAERDIPLARRTITKYREEMGIGSSRERG</sequence>
<dbReference type="InterPro" id="IPR038709">
    <property type="entry name" value="RpoN_core-bd_sf"/>
</dbReference>
<feature type="domain" description="RNA polymerase sigma factor 54 DNA-binding" evidence="9">
    <location>
        <begin position="337"/>
        <end position="483"/>
    </location>
</feature>
<dbReference type="Pfam" id="PF00309">
    <property type="entry name" value="Sigma54_AID"/>
    <property type="match status" value="1"/>
</dbReference>
<evidence type="ECO:0000256" key="2">
    <source>
        <dbReference type="ARBA" id="ARBA00022478"/>
    </source>
</evidence>
<evidence type="ECO:0000256" key="8">
    <source>
        <dbReference type="ARBA" id="ARBA00023163"/>
    </source>
</evidence>
<protein>
    <submittedName>
        <fullName evidence="11">RNA polymerase sigma-54 factor</fullName>
    </submittedName>
</protein>
<keyword evidence="8" id="KW-0804">Transcription</keyword>
<dbReference type="RefSeq" id="WP_126628284.1">
    <property type="nucleotide sequence ID" value="NZ_BIFT01000001.1"/>
</dbReference>
<dbReference type="PROSITE" id="PS00718">
    <property type="entry name" value="SIGMA54_2"/>
    <property type="match status" value="1"/>
</dbReference>
<evidence type="ECO:0000259" key="9">
    <source>
        <dbReference type="Pfam" id="PF04552"/>
    </source>
</evidence>
<dbReference type="GO" id="GO:0016987">
    <property type="term" value="F:sigma factor activity"/>
    <property type="evidence" value="ECO:0007669"/>
    <property type="project" value="UniProtKB-KW"/>
</dbReference>
<evidence type="ECO:0000256" key="7">
    <source>
        <dbReference type="ARBA" id="ARBA00023125"/>
    </source>
</evidence>
<evidence type="ECO:0000256" key="1">
    <source>
        <dbReference type="ARBA" id="ARBA00008798"/>
    </source>
</evidence>
<evidence type="ECO:0000256" key="3">
    <source>
        <dbReference type="ARBA" id="ARBA00022679"/>
    </source>
</evidence>
<dbReference type="GO" id="GO:0001216">
    <property type="term" value="F:DNA-binding transcription activator activity"/>
    <property type="evidence" value="ECO:0007669"/>
    <property type="project" value="InterPro"/>
</dbReference>
<keyword evidence="6" id="KW-0731">Sigma factor</keyword>
<feature type="domain" description="RNA polymerase sigma factor 54 core-binding" evidence="10">
    <location>
        <begin position="127"/>
        <end position="320"/>
    </location>
</feature>